<feature type="region of interest" description="Disordered" evidence="9">
    <location>
        <begin position="707"/>
        <end position="751"/>
    </location>
</feature>
<keyword evidence="3 8" id="KW-0808">Transferase</keyword>
<dbReference type="GO" id="GO:0004654">
    <property type="term" value="F:polyribonucleotide nucleotidyltransferase activity"/>
    <property type="evidence" value="ECO:0007669"/>
    <property type="project" value="UniProtKB-UniRule"/>
</dbReference>
<evidence type="ECO:0000256" key="8">
    <source>
        <dbReference type="HAMAP-Rule" id="MF_01595"/>
    </source>
</evidence>
<dbReference type="Pfam" id="PF01138">
    <property type="entry name" value="RNase_PH"/>
    <property type="match status" value="2"/>
</dbReference>
<dbReference type="SUPFAM" id="SSF50249">
    <property type="entry name" value="Nucleic acid-binding proteins"/>
    <property type="match status" value="1"/>
</dbReference>
<comment type="function">
    <text evidence="8">Involved in mRNA degradation. Catalyzes the phosphorolysis of single-stranded polyribonucleotides processively in the 3'- to 5'-direction.</text>
</comment>
<sequence length="751" mass="81637">MEETRLFEGARVYSTTLGDKEISIETGILAQQAGGAVTVRCGDTVILATATMDRGVRPGIGFFPLTVDFEEKLYAAGRIPGNLFRREGRPSEQAILLCRLVDRPLRPLFPKGMRNEVQIILTALSSDNEHLIDPLAIIAASAALSISDIPWAGPVGAASLAYVDGELVVNPTASDMELSTLGLQVAGTSDNILMVEAGADELPEDIMLDGLRMAYESMQPVIQTIQQMQAEIGKEKYTDHPVFEAAEDTVEKVNQLARDKVMTAVSGTTDRDERKARLAEVREETMEALAEPIGAGEVDAGDVDDALDSLHKEAVRRRILEESVRPDGRDPHTVRPIQVQVGNIPRVHGSGLFMRGETHVLTIATLGTPGDAQRLYTLQPEEEKRYIHHYNFPPYSTGEAYPMRGPKRREIGHGALAERALQPVIPDEFPYTLRLVSEAVSSNGSTSMGSVCGSTLALMDAGVPIDAPVSGIAMGLVQDQDSGDYVVLSDIQGVEDHLGDMDFKVAGSGHGITALQMDLKIKGLDFEILRIALEQARQGRLHILEEMLALLPEAREDLSPYAPRILTVSVDPEKIGKIIGPGGKTVRALQERYEVKIDIDDDGSVFISGLNGLAAEEARREIESLTEEVEIGKIYTGQVVRVEAYGAFVNLLPGVDGLVHISQLADYRVNNVEEIANVGDELTTMVIDIDPAGKIRLSRQAVLEGWSAEEARERDRGGRRGGGGGRERERGGRGGGRERDRSMRNGGRPRR</sequence>
<dbReference type="InterPro" id="IPR015847">
    <property type="entry name" value="ExoRNase_PH_dom2"/>
</dbReference>
<dbReference type="SUPFAM" id="SSF54791">
    <property type="entry name" value="Eukaryotic type KH-domain (KH-domain type I)"/>
    <property type="match status" value="1"/>
</dbReference>
<dbReference type="SUPFAM" id="SSF54211">
    <property type="entry name" value="Ribosomal protein S5 domain 2-like"/>
    <property type="match status" value="2"/>
</dbReference>
<protein>
    <recommendedName>
        <fullName evidence="8">Polyribonucleotide nucleotidyltransferase</fullName>
        <ecNumber evidence="8">2.7.7.8</ecNumber>
    </recommendedName>
    <alternativeName>
        <fullName evidence="8">Polynucleotide phosphorylase</fullName>
        <shortName evidence="8">PNPase</shortName>
    </alternativeName>
</protein>
<name>A0A6B0YSH0_9CHLR</name>
<feature type="domain" description="S1 motif" evidence="10">
    <location>
        <begin position="632"/>
        <end position="700"/>
    </location>
</feature>
<evidence type="ECO:0000256" key="5">
    <source>
        <dbReference type="ARBA" id="ARBA00022723"/>
    </source>
</evidence>
<dbReference type="AlphaFoldDB" id="A0A6B0YSH0"/>
<keyword evidence="5 8" id="KW-0479">Metal-binding</keyword>
<dbReference type="InterPro" id="IPR004087">
    <property type="entry name" value="KH_dom"/>
</dbReference>
<accession>A0A6B0YSH0</accession>
<dbReference type="InterPro" id="IPR036345">
    <property type="entry name" value="ExoRNase_PH_dom2_sf"/>
</dbReference>
<dbReference type="InterPro" id="IPR012162">
    <property type="entry name" value="PNPase"/>
</dbReference>
<dbReference type="EC" id="2.7.7.8" evidence="8"/>
<feature type="binding site" evidence="8">
    <location>
        <position position="502"/>
    </location>
    <ligand>
        <name>Mg(2+)</name>
        <dbReference type="ChEBI" id="CHEBI:18420"/>
    </ligand>
</feature>
<comment type="catalytic activity">
    <reaction evidence="8">
        <text>RNA(n+1) + phosphate = RNA(n) + a ribonucleoside 5'-diphosphate</text>
        <dbReference type="Rhea" id="RHEA:22096"/>
        <dbReference type="Rhea" id="RHEA-COMP:14527"/>
        <dbReference type="Rhea" id="RHEA-COMP:17342"/>
        <dbReference type="ChEBI" id="CHEBI:43474"/>
        <dbReference type="ChEBI" id="CHEBI:57930"/>
        <dbReference type="ChEBI" id="CHEBI:140395"/>
        <dbReference type="EC" id="2.7.7.8"/>
    </reaction>
</comment>
<dbReference type="Pfam" id="PF00575">
    <property type="entry name" value="S1"/>
    <property type="match status" value="1"/>
</dbReference>
<dbReference type="Pfam" id="PF00013">
    <property type="entry name" value="KH_1"/>
    <property type="match status" value="1"/>
</dbReference>
<dbReference type="SMART" id="SM00316">
    <property type="entry name" value="S1"/>
    <property type="match status" value="1"/>
</dbReference>
<dbReference type="CDD" id="cd11364">
    <property type="entry name" value="RNase_PH_PNPase_2"/>
    <property type="match status" value="1"/>
</dbReference>
<dbReference type="NCBIfam" id="NF008805">
    <property type="entry name" value="PRK11824.1"/>
    <property type="match status" value="1"/>
</dbReference>
<comment type="cofactor">
    <cofactor evidence="8">
        <name>Mg(2+)</name>
        <dbReference type="ChEBI" id="CHEBI:18420"/>
    </cofactor>
</comment>
<reference evidence="11" key="1">
    <citation type="submission" date="2019-09" db="EMBL/GenBank/DDBJ databases">
        <title>Characterisation of the sponge microbiome using genome-centric metagenomics.</title>
        <authorList>
            <person name="Engelberts J.P."/>
            <person name="Robbins S.J."/>
            <person name="De Goeij J.M."/>
            <person name="Aranda M."/>
            <person name="Bell S.C."/>
            <person name="Webster N.S."/>
        </authorList>
    </citation>
    <scope>NUCLEOTIDE SEQUENCE</scope>
    <source>
        <strain evidence="11">SB0664_bin_27</strain>
    </source>
</reference>
<dbReference type="FunFam" id="2.40.50.140:FF:000189">
    <property type="entry name" value="Polyribonucleotide nucleotidyltransferase, putative"/>
    <property type="match status" value="1"/>
</dbReference>
<dbReference type="GO" id="GO:0000287">
    <property type="term" value="F:magnesium ion binding"/>
    <property type="evidence" value="ECO:0007669"/>
    <property type="project" value="UniProtKB-UniRule"/>
</dbReference>
<keyword evidence="4 8" id="KW-0548">Nucleotidyltransferase</keyword>
<dbReference type="GO" id="GO:0006402">
    <property type="term" value="P:mRNA catabolic process"/>
    <property type="evidence" value="ECO:0007669"/>
    <property type="project" value="UniProtKB-UniRule"/>
</dbReference>
<dbReference type="GO" id="GO:0003723">
    <property type="term" value="F:RNA binding"/>
    <property type="evidence" value="ECO:0007669"/>
    <property type="project" value="UniProtKB-UniRule"/>
</dbReference>
<feature type="binding site" evidence="8">
    <location>
        <position position="496"/>
    </location>
    <ligand>
        <name>Mg(2+)</name>
        <dbReference type="ChEBI" id="CHEBI:18420"/>
    </ligand>
</feature>
<dbReference type="InterPro" id="IPR012340">
    <property type="entry name" value="NA-bd_OB-fold"/>
</dbReference>
<dbReference type="Pfam" id="PF03726">
    <property type="entry name" value="PNPase"/>
    <property type="match status" value="1"/>
</dbReference>
<evidence type="ECO:0000256" key="2">
    <source>
        <dbReference type="ARBA" id="ARBA00022490"/>
    </source>
</evidence>
<dbReference type="GO" id="GO:0005829">
    <property type="term" value="C:cytosol"/>
    <property type="evidence" value="ECO:0007669"/>
    <property type="project" value="UniProtKB-ARBA"/>
</dbReference>
<dbReference type="SMART" id="SM00322">
    <property type="entry name" value="KH"/>
    <property type="match status" value="1"/>
</dbReference>
<evidence type="ECO:0000256" key="4">
    <source>
        <dbReference type="ARBA" id="ARBA00022695"/>
    </source>
</evidence>
<dbReference type="SUPFAM" id="SSF55666">
    <property type="entry name" value="Ribonuclease PH domain 2-like"/>
    <property type="match status" value="2"/>
</dbReference>
<dbReference type="PROSITE" id="PS50084">
    <property type="entry name" value="KH_TYPE_1"/>
    <property type="match status" value="1"/>
</dbReference>
<dbReference type="NCBIfam" id="TIGR03591">
    <property type="entry name" value="polynuc_phos"/>
    <property type="match status" value="1"/>
</dbReference>
<dbReference type="GO" id="GO:0000175">
    <property type="term" value="F:3'-5'-RNA exonuclease activity"/>
    <property type="evidence" value="ECO:0007669"/>
    <property type="project" value="TreeGrafter"/>
</dbReference>
<keyword evidence="2 8" id="KW-0963">Cytoplasm</keyword>
<comment type="subcellular location">
    <subcellularLocation>
        <location evidence="8">Cytoplasm</location>
    </subcellularLocation>
</comment>
<dbReference type="HAMAP" id="MF_01595">
    <property type="entry name" value="PNPase"/>
    <property type="match status" value="1"/>
</dbReference>
<evidence type="ECO:0000256" key="9">
    <source>
        <dbReference type="SAM" id="MobiDB-lite"/>
    </source>
</evidence>
<dbReference type="InterPro" id="IPR027408">
    <property type="entry name" value="PNPase/RNase_PH_dom_sf"/>
</dbReference>
<proteinExistence type="inferred from homology"/>
<evidence type="ECO:0000256" key="1">
    <source>
        <dbReference type="ARBA" id="ARBA00007404"/>
    </source>
</evidence>
<comment type="caution">
    <text evidence="11">The sequence shown here is derived from an EMBL/GenBank/DDBJ whole genome shotgun (WGS) entry which is preliminary data.</text>
</comment>
<feature type="compositionally biased region" description="Basic and acidic residues" evidence="9">
    <location>
        <begin position="709"/>
        <end position="718"/>
    </location>
</feature>
<evidence type="ECO:0000256" key="6">
    <source>
        <dbReference type="ARBA" id="ARBA00022842"/>
    </source>
</evidence>
<dbReference type="FunFam" id="3.30.1370.10:FF:000001">
    <property type="entry name" value="Polyribonucleotide nucleotidyltransferase"/>
    <property type="match status" value="1"/>
</dbReference>
<dbReference type="InterPro" id="IPR001247">
    <property type="entry name" value="ExoRNase_PH_dom1"/>
</dbReference>
<feature type="compositionally biased region" description="Basic and acidic residues" evidence="9">
    <location>
        <begin position="725"/>
        <end position="743"/>
    </location>
</feature>
<dbReference type="PIRSF" id="PIRSF005499">
    <property type="entry name" value="PNPase"/>
    <property type="match status" value="1"/>
</dbReference>
<dbReference type="GO" id="GO:0006396">
    <property type="term" value="P:RNA processing"/>
    <property type="evidence" value="ECO:0007669"/>
    <property type="project" value="InterPro"/>
</dbReference>
<evidence type="ECO:0000313" key="11">
    <source>
        <dbReference type="EMBL" id="MXY94044.1"/>
    </source>
</evidence>
<dbReference type="InterPro" id="IPR015848">
    <property type="entry name" value="PNPase_PH_RNA-bd_bac/org-type"/>
</dbReference>
<organism evidence="11">
    <name type="scientific">Caldilineaceae bacterium SB0664_bin_27</name>
    <dbReference type="NCBI Taxonomy" id="2605260"/>
    <lineage>
        <taxon>Bacteria</taxon>
        <taxon>Bacillati</taxon>
        <taxon>Chloroflexota</taxon>
        <taxon>Caldilineae</taxon>
        <taxon>Caldilineales</taxon>
        <taxon>Caldilineaceae</taxon>
    </lineage>
</organism>
<dbReference type="InterPro" id="IPR004088">
    <property type="entry name" value="KH_dom_type_1"/>
</dbReference>
<dbReference type="Pfam" id="PF03725">
    <property type="entry name" value="RNase_PH_C"/>
    <property type="match status" value="1"/>
</dbReference>
<dbReference type="CDD" id="cd02393">
    <property type="entry name" value="KH-I_PNPase"/>
    <property type="match status" value="1"/>
</dbReference>
<dbReference type="Gene3D" id="3.30.230.70">
    <property type="entry name" value="GHMP Kinase, N-terminal domain"/>
    <property type="match status" value="2"/>
</dbReference>
<keyword evidence="6 8" id="KW-0460">Magnesium</keyword>
<comment type="similarity">
    <text evidence="1 8">Belongs to the polyribonucleotide nucleotidyltransferase family.</text>
</comment>
<evidence type="ECO:0000256" key="7">
    <source>
        <dbReference type="ARBA" id="ARBA00022884"/>
    </source>
</evidence>
<keyword evidence="7 8" id="KW-0694">RNA-binding</keyword>
<dbReference type="CDD" id="cd04472">
    <property type="entry name" value="S1_PNPase"/>
    <property type="match status" value="1"/>
</dbReference>
<dbReference type="SUPFAM" id="SSF46915">
    <property type="entry name" value="Polynucleotide phosphorylase/guanosine pentaphosphate synthase (PNPase/GPSI), domain 3"/>
    <property type="match status" value="1"/>
</dbReference>
<dbReference type="InterPro" id="IPR036612">
    <property type="entry name" value="KH_dom_type_1_sf"/>
</dbReference>
<dbReference type="PROSITE" id="PS50126">
    <property type="entry name" value="S1"/>
    <property type="match status" value="1"/>
</dbReference>
<dbReference type="InterPro" id="IPR036456">
    <property type="entry name" value="PNPase_PH_RNA-bd_sf"/>
</dbReference>
<dbReference type="EMBL" id="VXRG01000096">
    <property type="protein sequence ID" value="MXY94044.1"/>
    <property type="molecule type" value="Genomic_DNA"/>
</dbReference>
<dbReference type="Gene3D" id="3.30.1370.10">
    <property type="entry name" value="K Homology domain, type 1"/>
    <property type="match status" value="1"/>
</dbReference>
<dbReference type="InterPro" id="IPR020568">
    <property type="entry name" value="Ribosomal_Su5_D2-typ_SF"/>
</dbReference>
<dbReference type="FunFam" id="3.30.230.70:FF:000001">
    <property type="entry name" value="Polyribonucleotide nucleotidyltransferase"/>
    <property type="match status" value="1"/>
</dbReference>
<evidence type="ECO:0000256" key="3">
    <source>
        <dbReference type="ARBA" id="ARBA00022679"/>
    </source>
</evidence>
<dbReference type="PANTHER" id="PTHR11252">
    <property type="entry name" value="POLYRIBONUCLEOTIDE NUCLEOTIDYLTRANSFERASE"/>
    <property type="match status" value="1"/>
</dbReference>
<gene>
    <name evidence="8" type="primary">pnp</name>
    <name evidence="11" type="ORF">F4Y42_11435</name>
</gene>
<dbReference type="PANTHER" id="PTHR11252:SF0">
    <property type="entry name" value="POLYRIBONUCLEOTIDE NUCLEOTIDYLTRANSFERASE 1, MITOCHONDRIAL"/>
    <property type="match status" value="1"/>
</dbReference>
<evidence type="ECO:0000259" key="10">
    <source>
        <dbReference type="PROSITE" id="PS50126"/>
    </source>
</evidence>
<dbReference type="InterPro" id="IPR003029">
    <property type="entry name" value="S1_domain"/>
</dbReference>
<dbReference type="FunFam" id="3.30.230.70:FF:000002">
    <property type="entry name" value="Polyribonucleotide nucleotidyltransferase"/>
    <property type="match status" value="1"/>
</dbReference>
<dbReference type="Gene3D" id="2.40.50.140">
    <property type="entry name" value="Nucleic acid-binding proteins"/>
    <property type="match status" value="1"/>
</dbReference>